<proteinExistence type="predicted"/>
<dbReference type="InterPro" id="IPR001258">
    <property type="entry name" value="NHL_repeat"/>
</dbReference>
<evidence type="ECO:0000313" key="4">
    <source>
        <dbReference type="EMBL" id="CAI8037626.1"/>
    </source>
</evidence>
<dbReference type="EMBL" id="CASHTH010002954">
    <property type="protein sequence ID" value="CAI8037626.1"/>
    <property type="molecule type" value="Genomic_DNA"/>
</dbReference>
<dbReference type="Gene3D" id="2.120.10.30">
    <property type="entry name" value="TolB, C-terminal domain"/>
    <property type="match status" value="2"/>
</dbReference>
<dbReference type="SUPFAM" id="SSF81296">
    <property type="entry name" value="E set domains"/>
    <property type="match status" value="1"/>
</dbReference>
<dbReference type="PANTHER" id="PTHR24104">
    <property type="entry name" value="E3 UBIQUITIN-PROTEIN LIGASE NHLRC1-RELATED"/>
    <property type="match status" value="1"/>
</dbReference>
<accession>A0AA35SZL9</accession>
<dbReference type="SUPFAM" id="SSF63829">
    <property type="entry name" value="Calcium-dependent phosphotriesterase"/>
    <property type="match status" value="1"/>
</dbReference>
<dbReference type="PROSITE" id="PS50194">
    <property type="entry name" value="FILAMIN_REPEAT"/>
    <property type="match status" value="1"/>
</dbReference>
<feature type="non-terminal residue" evidence="4">
    <location>
        <position position="1"/>
    </location>
</feature>
<comment type="caution">
    <text evidence="4">The sequence shown here is derived from an EMBL/GenBank/DDBJ whole genome shotgun (WGS) entry which is preliminary data.</text>
</comment>
<dbReference type="PANTHER" id="PTHR24104:SF25">
    <property type="entry name" value="PROTEIN LIN-41"/>
    <property type="match status" value="1"/>
</dbReference>
<name>A0AA35SZL9_GEOBA</name>
<evidence type="ECO:0000313" key="5">
    <source>
        <dbReference type="Proteomes" id="UP001174909"/>
    </source>
</evidence>
<protein>
    <submittedName>
        <fullName evidence="4">E3 ubiquitin-protein ligase TRIM71</fullName>
    </submittedName>
</protein>
<evidence type="ECO:0000256" key="3">
    <source>
        <dbReference type="PROSITE-ProRule" id="PRU00504"/>
    </source>
</evidence>
<sequence>PDAVTFVLYSGKTVSRSLPPSCATVDHSAHVLVQITDSSGRPHQQEQKISAHLELVSNPDSNSQPRVTSLPVIMVSLSEYEVSYMPVSRGKHTLSILVNGCHINGSPFTVTAYPNPRHLGEPVNYLPNLSGPFGIAFNKRNEVIVSELEGQRLSVFDNKRQKIRTIPLYKDSPHLTIFPKGVTTDDANNIYVTSEHKLQKYDSNGKLIKCIGAEGTKEGEFNSLRGITLHKNQVYVCDRNNDRLQVFDLDLNFVRTIGSLPMDKCEFKEPIDVKFDTGGNMYVTEIGNRKVQVRDASGHFIREFGQEGEQKLLRPSGLKVADK</sequence>
<dbReference type="InterPro" id="IPR017868">
    <property type="entry name" value="Filamin/ABP280_repeat-like"/>
</dbReference>
<dbReference type="CDD" id="cd05819">
    <property type="entry name" value="NHL"/>
    <property type="match status" value="1"/>
</dbReference>
<dbReference type="PROSITE" id="PS51125">
    <property type="entry name" value="NHL"/>
    <property type="match status" value="1"/>
</dbReference>
<keyword evidence="1" id="KW-0677">Repeat</keyword>
<keyword evidence="5" id="KW-1185">Reference proteome</keyword>
<evidence type="ECO:0000256" key="2">
    <source>
        <dbReference type="PROSITE-ProRule" id="PRU00087"/>
    </source>
</evidence>
<gene>
    <name evidence="4" type="ORF">GBAR_LOCUS21042</name>
</gene>
<dbReference type="GO" id="GO:0008270">
    <property type="term" value="F:zinc ion binding"/>
    <property type="evidence" value="ECO:0007669"/>
    <property type="project" value="UniProtKB-KW"/>
</dbReference>
<dbReference type="InterPro" id="IPR050952">
    <property type="entry name" value="TRIM-NHL_E3_ligases"/>
</dbReference>
<feature type="repeat" description="NHL" evidence="3">
    <location>
        <begin position="208"/>
        <end position="250"/>
    </location>
</feature>
<dbReference type="InterPro" id="IPR013783">
    <property type="entry name" value="Ig-like_fold"/>
</dbReference>
<evidence type="ECO:0000256" key="1">
    <source>
        <dbReference type="ARBA" id="ARBA00022737"/>
    </source>
</evidence>
<dbReference type="InterPro" id="IPR011042">
    <property type="entry name" value="6-blade_b-propeller_TolB-like"/>
</dbReference>
<dbReference type="Pfam" id="PF00630">
    <property type="entry name" value="Filamin"/>
    <property type="match status" value="1"/>
</dbReference>
<dbReference type="Proteomes" id="UP001174909">
    <property type="component" value="Unassembled WGS sequence"/>
</dbReference>
<dbReference type="InterPro" id="IPR014756">
    <property type="entry name" value="Ig_E-set"/>
</dbReference>
<organism evidence="4 5">
    <name type="scientific">Geodia barretti</name>
    <name type="common">Barrett's horny sponge</name>
    <dbReference type="NCBI Taxonomy" id="519541"/>
    <lineage>
        <taxon>Eukaryota</taxon>
        <taxon>Metazoa</taxon>
        <taxon>Porifera</taxon>
        <taxon>Demospongiae</taxon>
        <taxon>Heteroscleromorpha</taxon>
        <taxon>Tetractinellida</taxon>
        <taxon>Astrophorina</taxon>
        <taxon>Geodiidae</taxon>
        <taxon>Geodia</taxon>
    </lineage>
</organism>
<dbReference type="AlphaFoldDB" id="A0AA35SZL9"/>
<feature type="repeat" description="Filamin" evidence="2">
    <location>
        <begin position="56"/>
        <end position="112"/>
    </location>
</feature>
<reference evidence="4" key="1">
    <citation type="submission" date="2023-03" db="EMBL/GenBank/DDBJ databases">
        <authorList>
            <person name="Steffen K."/>
            <person name="Cardenas P."/>
        </authorList>
    </citation>
    <scope>NUCLEOTIDE SEQUENCE</scope>
</reference>
<dbReference type="Gene3D" id="2.60.40.10">
    <property type="entry name" value="Immunoglobulins"/>
    <property type="match status" value="1"/>
</dbReference>